<evidence type="ECO:0000256" key="1">
    <source>
        <dbReference type="ARBA" id="ARBA00023015"/>
    </source>
</evidence>
<dbReference type="PANTHER" id="PTHR47506:SF1">
    <property type="entry name" value="HTH-TYPE TRANSCRIPTIONAL REGULATOR YJDC"/>
    <property type="match status" value="1"/>
</dbReference>
<dbReference type="PANTHER" id="PTHR47506">
    <property type="entry name" value="TRANSCRIPTIONAL REGULATORY PROTEIN"/>
    <property type="match status" value="1"/>
</dbReference>
<dbReference type="InterPro" id="IPR009057">
    <property type="entry name" value="Homeodomain-like_sf"/>
</dbReference>
<evidence type="ECO:0000256" key="2">
    <source>
        <dbReference type="ARBA" id="ARBA00023125"/>
    </source>
</evidence>
<keyword evidence="2 4" id="KW-0238">DNA-binding</keyword>
<dbReference type="EMBL" id="JAVREN010000013">
    <property type="protein sequence ID" value="MDT0307566.1"/>
    <property type="molecule type" value="Genomic_DNA"/>
</dbReference>
<dbReference type="PROSITE" id="PS50977">
    <property type="entry name" value="HTH_TETR_2"/>
    <property type="match status" value="1"/>
</dbReference>
<dbReference type="InterPro" id="IPR001647">
    <property type="entry name" value="HTH_TetR"/>
</dbReference>
<reference evidence="7" key="1">
    <citation type="submission" date="2023-07" db="EMBL/GenBank/DDBJ databases">
        <title>30 novel species of actinomycetes from the DSMZ collection.</title>
        <authorList>
            <person name="Nouioui I."/>
        </authorList>
    </citation>
    <scope>NUCLEOTIDE SEQUENCE [LARGE SCALE GENOMIC DNA]</scope>
    <source>
        <strain evidence="7">DSM 44917</strain>
    </source>
</reference>
<keyword evidence="7" id="KW-1185">Reference proteome</keyword>
<gene>
    <name evidence="6" type="ORF">RM780_11400</name>
</gene>
<dbReference type="SUPFAM" id="SSF48498">
    <property type="entry name" value="Tetracyclin repressor-like, C-terminal domain"/>
    <property type="match status" value="1"/>
</dbReference>
<proteinExistence type="predicted"/>
<protein>
    <submittedName>
        <fullName evidence="6">TetR/AcrR family transcriptional regulator</fullName>
    </submittedName>
</protein>
<dbReference type="SUPFAM" id="SSF46689">
    <property type="entry name" value="Homeodomain-like"/>
    <property type="match status" value="1"/>
</dbReference>
<feature type="DNA-binding region" description="H-T-H motif" evidence="4">
    <location>
        <begin position="34"/>
        <end position="53"/>
    </location>
</feature>
<accession>A0ABU2L7N0</accession>
<name>A0ABU2L7N0_9ACTN</name>
<evidence type="ECO:0000259" key="5">
    <source>
        <dbReference type="PROSITE" id="PS50977"/>
    </source>
</evidence>
<organism evidence="6 7">
    <name type="scientific">Streptomyces boetiae</name>
    <dbReference type="NCBI Taxonomy" id="3075541"/>
    <lineage>
        <taxon>Bacteria</taxon>
        <taxon>Bacillati</taxon>
        <taxon>Actinomycetota</taxon>
        <taxon>Actinomycetes</taxon>
        <taxon>Kitasatosporales</taxon>
        <taxon>Streptomycetaceae</taxon>
        <taxon>Streptomyces</taxon>
    </lineage>
</organism>
<keyword evidence="1" id="KW-0805">Transcription regulation</keyword>
<dbReference type="Proteomes" id="UP001183388">
    <property type="component" value="Unassembled WGS sequence"/>
</dbReference>
<evidence type="ECO:0000256" key="3">
    <source>
        <dbReference type="ARBA" id="ARBA00023163"/>
    </source>
</evidence>
<dbReference type="Pfam" id="PF00440">
    <property type="entry name" value="TetR_N"/>
    <property type="match status" value="1"/>
</dbReference>
<evidence type="ECO:0000256" key="4">
    <source>
        <dbReference type="PROSITE-ProRule" id="PRU00335"/>
    </source>
</evidence>
<evidence type="ECO:0000313" key="7">
    <source>
        <dbReference type="Proteomes" id="UP001183388"/>
    </source>
</evidence>
<dbReference type="InterPro" id="IPR036271">
    <property type="entry name" value="Tet_transcr_reg_TetR-rel_C_sf"/>
</dbReference>
<evidence type="ECO:0000313" key="6">
    <source>
        <dbReference type="EMBL" id="MDT0307566.1"/>
    </source>
</evidence>
<feature type="domain" description="HTH tetR-type" evidence="5">
    <location>
        <begin position="10"/>
        <end position="71"/>
    </location>
</feature>
<keyword evidence="3" id="KW-0804">Transcription</keyword>
<dbReference type="RefSeq" id="WP_311630521.1">
    <property type="nucleotide sequence ID" value="NZ_JAVREN010000013.1"/>
</dbReference>
<sequence length="192" mass="21118">MPQQRGSRSRLTAADWAEAALDAMREGGGLAAIAIEPLASRLGATKGSFYWHFPNREALIEAALARWVERRVAEITANGPSEDPVARLRALFQRTVDEAAEDPTELALLAQADHPQVAAALRRVTARRMDCLTELFRALGLPEADARRRGVQAYCGYLGRAQLTRAVPEVLPQGDEERRRYVDSVIASLTAR</sequence>
<comment type="caution">
    <text evidence="6">The sequence shown here is derived from an EMBL/GenBank/DDBJ whole genome shotgun (WGS) entry which is preliminary data.</text>
</comment>
<dbReference type="Gene3D" id="1.10.357.10">
    <property type="entry name" value="Tetracycline Repressor, domain 2"/>
    <property type="match status" value="1"/>
</dbReference>